<dbReference type="GO" id="GO:0004803">
    <property type="term" value="F:transposase activity"/>
    <property type="evidence" value="ECO:0007669"/>
    <property type="project" value="InterPro"/>
</dbReference>
<evidence type="ECO:0000259" key="2">
    <source>
        <dbReference type="Pfam" id="PF01609"/>
    </source>
</evidence>
<keyword evidence="4" id="KW-1185">Reference proteome</keyword>
<dbReference type="STRING" id="260086.SAMN05216207_10852"/>
<dbReference type="GO" id="GO:0006313">
    <property type="term" value="P:DNA transposition"/>
    <property type="evidence" value="ECO:0007669"/>
    <property type="project" value="InterPro"/>
</dbReference>
<dbReference type="Proteomes" id="UP000199614">
    <property type="component" value="Unassembled WGS sequence"/>
</dbReference>
<evidence type="ECO:0000313" key="3">
    <source>
        <dbReference type="EMBL" id="SFO55030.1"/>
    </source>
</evidence>
<dbReference type="GO" id="GO:0003677">
    <property type="term" value="F:DNA binding"/>
    <property type="evidence" value="ECO:0007669"/>
    <property type="project" value="InterPro"/>
</dbReference>
<dbReference type="PANTHER" id="PTHR30007">
    <property type="entry name" value="PHP DOMAIN PROTEIN"/>
    <property type="match status" value="1"/>
</dbReference>
<organism evidence="3 4">
    <name type="scientific">Pseudonocardia ammonioxydans</name>
    <dbReference type="NCBI Taxonomy" id="260086"/>
    <lineage>
        <taxon>Bacteria</taxon>
        <taxon>Bacillati</taxon>
        <taxon>Actinomycetota</taxon>
        <taxon>Actinomycetes</taxon>
        <taxon>Pseudonocardiales</taxon>
        <taxon>Pseudonocardiaceae</taxon>
        <taxon>Pseudonocardia</taxon>
    </lineage>
</organism>
<dbReference type="Pfam" id="PF01609">
    <property type="entry name" value="DDE_Tnp_1"/>
    <property type="match status" value="1"/>
</dbReference>
<dbReference type="InterPro" id="IPR002559">
    <property type="entry name" value="Transposase_11"/>
</dbReference>
<feature type="region of interest" description="Disordered" evidence="1">
    <location>
        <begin position="64"/>
        <end position="87"/>
    </location>
</feature>
<protein>
    <submittedName>
        <fullName evidence="3">Transposase DDE domain-containing protein</fullName>
    </submittedName>
</protein>
<evidence type="ECO:0000256" key="1">
    <source>
        <dbReference type="SAM" id="MobiDB-lite"/>
    </source>
</evidence>
<accession>A0A1I5I4D1</accession>
<gene>
    <name evidence="3" type="ORF">SAMN05216207_10852</name>
</gene>
<dbReference type="AlphaFoldDB" id="A0A1I5I4D1"/>
<dbReference type="EMBL" id="FOUY01000085">
    <property type="protein sequence ID" value="SFO55030.1"/>
    <property type="molecule type" value="Genomic_DNA"/>
</dbReference>
<name>A0A1I5I4D1_PSUAM</name>
<proteinExistence type="predicted"/>
<dbReference type="PANTHER" id="PTHR30007:SF1">
    <property type="entry name" value="BLR1914 PROTEIN"/>
    <property type="match status" value="1"/>
</dbReference>
<evidence type="ECO:0000313" key="4">
    <source>
        <dbReference type="Proteomes" id="UP000199614"/>
    </source>
</evidence>
<sequence length="135" mass="15423">MLQLTAGNVNDTTQFPQLMTAIAVARPGRGRPRTRPDYVLADKGYSSRANRELLRRRGIAHTIPEPADQKANRARRGSRGGRPVGFDKTRYRRRNTVERGFCQLKHWRGLATRYDRNARNYLGALHLAALLTWLP</sequence>
<reference evidence="3 4" key="1">
    <citation type="submission" date="2016-10" db="EMBL/GenBank/DDBJ databases">
        <authorList>
            <person name="de Groot N.N."/>
        </authorList>
    </citation>
    <scope>NUCLEOTIDE SEQUENCE [LARGE SCALE GENOMIC DNA]</scope>
    <source>
        <strain evidence="3 4">CGMCC 4.1877</strain>
    </source>
</reference>
<feature type="domain" description="Transposase IS4-like" evidence="2">
    <location>
        <begin position="3"/>
        <end position="131"/>
    </location>
</feature>